<accession>A0A419SMR6</accession>
<dbReference type="EMBL" id="MCHY01000006">
    <property type="protein sequence ID" value="RKD25596.1"/>
    <property type="molecule type" value="Genomic_DNA"/>
</dbReference>
<reference evidence="1 2" key="1">
    <citation type="submission" date="2016-08" db="EMBL/GenBank/DDBJ databases">
        <title>Novel Firmicute Genomes.</title>
        <authorList>
            <person name="Poppleton D.I."/>
            <person name="Gribaldo S."/>
        </authorList>
    </citation>
    <scope>NUCLEOTIDE SEQUENCE [LARGE SCALE GENOMIC DNA]</scope>
    <source>
        <strain evidence="1 2">RAOx-1</strain>
    </source>
</reference>
<dbReference type="AlphaFoldDB" id="A0A419SMR6"/>
<comment type="caution">
    <text evidence="1">The sequence shown here is derived from an EMBL/GenBank/DDBJ whole genome shotgun (WGS) entry which is preliminary data.</text>
</comment>
<dbReference type="OrthoDB" id="2679533at2"/>
<dbReference type="RefSeq" id="WP_120188266.1">
    <property type="nucleotide sequence ID" value="NZ_MCHY01000006.1"/>
</dbReference>
<dbReference type="Proteomes" id="UP000284219">
    <property type="component" value="Unassembled WGS sequence"/>
</dbReference>
<protein>
    <submittedName>
        <fullName evidence="1">Uncharacterized protein</fullName>
    </submittedName>
</protein>
<keyword evidence="2" id="KW-1185">Reference proteome</keyword>
<evidence type="ECO:0000313" key="1">
    <source>
        <dbReference type="EMBL" id="RKD25596.1"/>
    </source>
</evidence>
<sequence length="61" mass="7001">MRTLKSFTADNEFILTDQINLYAKGNELQIVSIQTHALEKDGKTTFSAFVLYEWTEEEAEA</sequence>
<organism evidence="1 2">
    <name type="scientific">Ammoniphilus oxalaticus</name>
    <dbReference type="NCBI Taxonomy" id="66863"/>
    <lineage>
        <taxon>Bacteria</taxon>
        <taxon>Bacillati</taxon>
        <taxon>Bacillota</taxon>
        <taxon>Bacilli</taxon>
        <taxon>Bacillales</taxon>
        <taxon>Paenibacillaceae</taxon>
        <taxon>Aneurinibacillus group</taxon>
        <taxon>Ammoniphilus</taxon>
    </lineage>
</organism>
<gene>
    <name evidence="1" type="ORF">BEP19_01235</name>
</gene>
<evidence type="ECO:0000313" key="2">
    <source>
        <dbReference type="Proteomes" id="UP000284219"/>
    </source>
</evidence>
<name>A0A419SMR6_9BACL</name>
<proteinExistence type="predicted"/>